<keyword evidence="4" id="KW-1185">Reference proteome</keyword>
<evidence type="ECO:0000256" key="1">
    <source>
        <dbReference type="SAM" id="MobiDB-lite"/>
    </source>
</evidence>
<evidence type="ECO:0000313" key="4">
    <source>
        <dbReference type="Proteomes" id="UP000292702"/>
    </source>
</evidence>
<evidence type="ECO:0000313" key="3">
    <source>
        <dbReference type="EMBL" id="TCD61027.1"/>
    </source>
</evidence>
<gene>
    <name evidence="3" type="ORF">EIP91_009150</name>
</gene>
<dbReference type="Proteomes" id="UP000292702">
    <property type="component" value="Unassembled WGS sequence"/>
</dbReference>
<feature type="region of interest" description="Disordered" evidence="1">
    <location>
        <begin position="106"/>
        <end position="132"/>
    </location>
</feature>
<organism evidence="3 4">
    <name type="scientific">Steccherinum ochraceum</name>
    <dbReference type="NCBI Taxonomy" id="92696"/>
    <lineage>
        <taxon>Eukaryota</taxon>
        <taxon>Fungi</taxon>
        <taxon>Dikarya</taxon>
        <taxon>Basidiomycota</taxon>
        <taxon>Agaricomycotina</taxon>
        <taxon>Agaricomycetes</taxon>
        <taxon>Polyporales</taxon>
        <taxon>Steccherinaceae</taxon>
        <taxon>Steccherinum</taxon>
    </lineage>
</organism>
<keyword evidence="2" id="KW-0812">Transmembrane</keyword>
<accession>A0A4V2MV49</accession>
<comment type="caution">
    <text evidence="3">The sequence shown here is derived from an EMBL/GenBank/DDBJ whole genome shotgun (WGS) entry which is preliminary data.</text>
</comment>
<dbReference type="EMBL" id="RWJN01000514">
    <property type="protein sequence ID" value="TCD61027.1"/>
    <property type="molecule type" value="Genomic_DNA"/>
</dbReference>
<proteinExistence type="predicted"/>
<name>A0A4V2MV49_9APHY</name>
<feature type="transmembrane region" description="Helical" evidence="2">
    <location>
        <begin position="65"/>
        <end position="84"/>
    </location>
</feature>
<reference evidence="3 4" key="1">
    <citation type="submission" date="2018-11" db="EMBL/GenBank/DDBJ databases">
        <title>Genome assembly of Steccherinum ochraceum LE-BIN_3174, the white-rot fungus of the Steccherinaceae family (The Residual Polyporoid clade, Polyporales, Basidiomycota).</title>
        <authorList>
            <person name="Fedorova T.V."/>
            <person name="Glazunova O.A."/>
            <person name="Landesman E.O."/>
            <person name="Moiseenko K.V."/>
            <person name="Psurtseva N.V."/>
            <person name="Savinova O.S."/>
            <person name="Shakhova N.V."/>
            <person name="Tyazhelova T.V."/>
            <person name="Vasina D.V."/>
        </authorList>
    </citation>
    <scope>NUCLEOTIDE SEQUENCE [LARGE SCALE GENOMIC DNA]</scope>
    <source>
        <strain evidence="3 4">LE-BIN_3174</strain>
    </source>
</reference>
<dbReference type="OrthoDB" id="66144at2759"/>
<protein>
    <submittedName>
        <fullName evidence="3">Uncharacterized protein</fullName>
    </submittedName>
</protein>
<evidence type="ECO:0000256" key="2">
    <source>
        <dbReference type="SAM" id="Phobius"/>
    </source>
</evidence>
<sequence length="288" mass="31679">MSRGNREAVSGNIKLSMRDNYAEHGVDEEQPIGILTTQEFALLAFGTLGGGRTSRTGSDLIGLPYLTWLLVGPICLIAIAAVLISMASGEATIAFVEWWKLGKSPRSPSASTTVLAPRKKSTIPDPPELSAELPTPQIMAADPFTAEAYKTRTSLDCSTWSFQDIADGTLADFLKKTGRNTVAKSSSSQNTADVDVESTLSPIEMVVCSFALHLVESPSELFALLWELSLRSRWLIILAPHKKPELKMGWGWVKWDVDNWIECSMSQSTGEFLHDRVHCRVYRSVHIP</sequence>
<dbReference type="AlphaFoldDB" id="A0A4V2MV49"/>
<keyword evidence="2" id="KW-0472">Membrane</keyword>
<keyword evidence="2" id="KW-1133">Transmembrane helix</keyword>